<keyword evidence="1" id="KW-0472">Membrane</keyword>
<proteinExistence type="predicted"/>
<protein>
    <recommendedName>
        <fullName evidence="6">MFS transporter</fullName>
    </recommendedName>
</protein>
<dbReference type="EMBL" id="LGIQ01000009">
    <property type="protein sequence ID" value="KNB70490.1"/>
    <property type="molecule type" value="Genomic_DNA"/>
</dbReference>
<evidence type="ECO:0000313" key="3">
    <source>
        <dbReference type="EMBL" id="KNB70490.1"/>
    </source>
</evidence>
<reference evidence="2 5" key="3">
    <citation type="submission" date="2019-06" db="EMBL/GenBank/DDBJ databases">
        <title>Whole genome shotgun sequence of Brevibacillus reuszeri NBRC 15719.</title>
        <authorList>
            <person name="Hosoyama A."/>
            <person name="Uohara A."/>
            <person name="Ohji S."/>
            <person name="Ichikawa N."/>
        </authorList>
    </citation>
    <scope>NUCLEOTIDE SEQUENCE [LARGE SCALE GENOMIC DNA]</scope>
    <source>
        <strain evidence="2 5">NBRC 15719</strain>
    </source>
</reference>
<name>A0A0K9YQN6_9BACL</name>
<gene>
    <name evidence="3" type="ORF">ADS79_16340</name>
    <name evidence="2" type="ORF">BRE01_66790</name>
</gene>
<comment type="caution">
    <text evidence="3">The sequence shown here is derived from an EMBL/GenBank/DDBJ whole genome shotgun (WGS) entry which is preliminary data.</text>
</comment>
<accession>A0A0K9YQN6</accession>
<feature type="transmembrane region" description="Helical" evidence="1">
    <location>
        <begin position="119"/>
        <end position="136"/>
    </location>
</feature>
<reference evidence="3" key="2">
    <citation type="submission" date="2015-07" db="EMBL/GenBank/DDBJ databases">
        <title>MeaNS - Measles Nucleotide Surveillance Program.</title>
        <authorList>
            <person name="Tran T."/>
            <person name="Druce J."/>
        </authorList>
    </citation>
    <scope>NUCLEOTIDE SEQUENCE</scope>
    <source>
        <strain evidence="3">DSM 9887</strain>
    </source>
</reference>
<dbReference type="AlphaFoldDB" id="A0A0K9YQN6"/>
<feature type="transmembrane region" description="Helical" evidence="1">
    <location>
        <begin position="47"/>
        <end position="69"/>
    </location>
</feature>
<keyword evidence="5" id="KW-1185">Reference proteome</keyword>
<evidence type="ECO:0000313" key="5">
    <source>
        <dbReference type="Proteomes" id="UP000319578"/>
    </source>
</evidence>
<dbReference type="OrthoDB" id="2191398at2"/>
<keyword evidence="1" id="KW-0812">Transmembrane</keyword>
<evidence type="ECO:0000313" key="2">
    <source>
        <dbReference type="EMBL" id="GED72977.1"/>
    </source>
</evidence>
<keyword evidence="1" id="KW-1133">Transmembrane helix</keyword>
<dbReference type="Proteomes" id="UP000319578">
    <property type="component" value="Unassembled WGS sequence"/>
</dbReference>
<feature type="transmembrane region" description="Helical" evidence="1">
    <location>
        <begin position="7"/>
        <end position="27"/>
    </location>
</feature>
<sequence>MSYQEKKISVSIISSILIFTLYTLYAINNAEEGSITSASDFSFWGSFILVLLPVSIVAKVIIHIGFVIFNKIATNEDEPSFEDELDKIIELKADRISLYVFFLGFIFSMVPLVTDLPTYLTFLVLILFGFLSDLLGRIAQLYFYRKGV</sequence>
<feature type="transmembrane region" description="Helical" evidence="1">
    <location>
        <begin position="96"/>
        <end position="113"/>
    </location>
</feature>
<dbReference type="PATRIC" id="fig|54915.3.peg.2311"/>
<dbReference type="RefSeq" id="WP_049739479.1">
    <property type="nucleotide sequence ID" value="NZ_BJON01000038.1"/>
</dbReference>
<evidence type="ECO:0000313" key="4">
    <source>
        <dbReference type="Proteomes" id="UP000036834"/>
    </source>
</evidence>
<dbReference type="STRING" id="54915.ADS79_16340"/>
<dbReference type="EMBL" id="BJON01000038">
    <property type="protein sequence ID" value="GED72977.1"/>
    <property type="molecule type" value="Genomic_DNA"/>
</dbReference>
<organism evidence="3 4">
    <name type="scientific">Brevibacillus reuszeri</name>
    <dbReference type="NCBI Taxonomy" id="54915"/>
    <lineage>
        <taxon>Bacteria</taxon>
        <taxon>Bacillati</taxon>
        <taxon>Bacillota</taxon>
        <taxon>Bacilli</taxon>
        <taxon>Bacillales</taxon>
        <taxon>Paenibacillaceae</taxon>
        <taxon>Brevibacillus</taxon>
    </lineage>
</organism>
<evidence type="ECO:0000256" key="1">
    <source>
        <dbReference type="SAM" id="Phobius"/>
    </source>
</evidence>
<dbReference type="Proteomes" id="UP000036834">
    <property type="component" value="Unassembled WGS sequence"/>
</dbReference>
<reference evidence="4" key="1">
    <citation type="submission" date="2015-07" db="EMBL/GenBank/DDBJ databases">
        <title>Genome sequencing project for genomic taxonomy and phylogenomics of Bacillus-like bacteria.</title>
        <authorList>
            <person name="Liu B."/>
            <person name="Wang J."/>
            <person name="Zhu Y."/>
            <person name="Liu G."/>
            <person name="Chen Q."/>
            <person name="Chen Z."/>
            <person name="Lan J."/>
            <person name="Che J."/>
            <person name="Ge C."/>
            <person name="Shi H."/>
            <person name="Pan Z."/>
            <person name="Liu X."/>
        </authorList>
    </citation>
    <scope>NUCLEOTIDE SEQUENCE [LARGE SCALE GENOMIC DNA]</scope>
    <source>
        <strain evidence="4">DSM 9887</strain>
    </source>
</reference>
<evidence type="ECO:0008006" key="6">
    <source>
        <dbReference type="Google" id="ProtNLM"/>
    </source>
</evidence>